<name>A0A9D4M8Y7_DREPO</name>
<comment type="caution">
    <text evidence="2">The sequence shown here is derived from an EMBL/GenBank/DDBJ whole genome shotgun (WGS) entry which is preliminary data.</text>
</comment>
<accession>A0A9D4M8Y7</accession>
<feature type="compositionally biased region" description="Polar residues" evidence="1">
    <location>
        <begin position="101"/>
        <end position="131"/>
    </location>
</feature>
<organism evidence="2 3">
    <name type="scientific">Dreissena polymorpha</name>
    <name type="common">Zebra mussel</name>
    <name type="synonym">Mytilus polymorpha</name>
    <dbReference type="NCBI Taxonomy" id="45954"/>
    <lineage>
        <taxon>Eukaryota</taxon>
        <taxon>Metazoa</taxon>
        <taxon>Spiralia</taxon>
        <taxon>Lophotrochozoa</taxon>
        <taxon>Mollusca</taxon>
        <taxon>Bivalvia</taxon>
        <taxon>Autobranchia</taxon>
        <taxon>Heteroconchia</taxon>
        <taxon>Euheterodonta</taxon>
        <taxon>Imparidentia</taxon>
        <taxon>Neoheterodontei</taxon>
        <taxon>Myida</taxon>
        <taxon>Dreissenoidea</taxon>
        <taxon>Dreissenidae</taxon>
        <taxon>Dreissena</taxon>
    </lineage>
</organism>
<proteinExistence type="predicted"/>
<reference evidence="2" key="2">
    <citation type="submission" date="2020-11" db="EMBL/GenBank/DDBJ databases">
        <authorList>
            <person name="McCartney M.A."/>
            <person name="Auch B."/>
            <person name="Kono T."/>
            <person name="Mallez S."/>
            <person name="Becker A."/>
            <person name="Gohl D.M."/>
            <person name="Silverstein K.A.T."/>
            <person name="Koren S."/>
            <person name="Bechman K.B."/>
            <person name="Herman A."/>
            <person name="Abrahante J.E."/>
            <person name="Garbe J."/>
        </authorList>
    </citation>
    <scope>NUCLEOTIDE SEQUENCE</scope>
    <source>
        <strain evidence="2">Duluth1</strain>
        <tissue evidence="2">Whole animal</tissue>
    </source>
</reference>
<dbReference type="Proteomes" id="UP000828390">
    <property type="component" value="Unassembled WGS sequence"/>
</dbReference>
<protein>
    <submittedName>
        <fullName evidence="2">Uncharacterized protein</fullName>
    </submittedName>
</protein>
<evidence type="ECO:0000256" key="1">
    <source>
        <dbReference type="SAM" id="MobiDB-lite"/>
    </source>
</evidence>
<keyword evidence="3" id="KW-1185">Reference proteome</keyword>
<dbReference type="AlphaFoldDB" id="A0A9D4M8Y7"/>
<gene>
    <name evidence="2" type="ORF">DPMN_035301</name>
</gene>
<reference evidence="2" key="1">
    <citation type="journal article" date="2019" name="bioRxiv">
        <title>The Genome of the Zebra Mussel, Dreissena polymorpha: A Resource for Invasive Species Research.</title>
        <authorList>
            <person name="McCartney M.A."/>
            <person name="Auch B."/>
            <person name="Kono T."/>
            <person name="Mallez S."/>
            <person name="Zhang Y."/>
            <person name="Obille A."/>
            <person name="Becker A."/>
            <person name="Abrahante J.E."/>
            <person name="Garbe J."/>
            <person name="Badalamenti J.P."/>
            <person name="Herman A."/>
            <person name="Mangelson H."/>
            <person name="Liachko I."/>
            <person name="Sullivan S."/>
            <person name="Sone E.D."/>
            <person name="Koren S."/>
            <person name="Silverstein K.A.T."/>
            <person name="Beckman K.B."/>
            <person name="Gohl D.M."/>
        </authorList>
    </citation>
    <scope>NUCLEOTIDE SEQUENCE</scope>
    <source>
        <strain evidence="2">Duluth1</strain>
        <tissue evidence="2">Whole animal</tissue>
    </source>
</reference>
<dbReference type="EMBL" id="JAIWYP010000002">
    <property type="protein sequence ID" value="KAH3872088.1"/>
    <property type="molecule type" value="Genomic_DNA"/>
</dbReference>
<sequence>MYTKIVVATVAAVAYFLWKLRSKTEEDDVVEKNRADHRSSINTARSTVSQLGHCDWRESLNTNTVSAEKESESTCLRSSQSNVSRRELEEYPHILKRSTRSSEQVGNLNDASCSSTAATKSDMTGLKSTSNLKSEINSKHDFRNSSNGHVDTVSITHNTNARGRYFSDVVKEPNQENGNRQIISPSTENAVKDNTAKPCKGKFL</sequence>
<evidence type="ECO:0000313" key="3">
    <source>
        <dbReference type="Proteomes" id="UP000828390"/>
    </source>
</evidence>
<feature type="region of interest" description="Disordered" evidence="1">
    <location>
        <begin position="98"/>
        <end position="131"/>
    </location>
</feature>
<evidence type="ECO:0000313" key="2">
    <source>
        <dbReference type="EMBL" id="KAH3872088.1"/>
    </source>
</evidence>